<keyword evidence="3" id="KW-1185">Reference proteome</keyword>
<feature type="region of interest" description="Disordered" evidence="1">
    <location>
        <begin position="20"/>
        <end position="48"/>
    </location>
</feature>
<reference evidence="2 3" key="1">
    <citation type="submission" date="2017-11" db="EMBL/GenBank/DDBJ databases">
        <authorList>
            <person name="Keri A.G."/>
            <person name="Ahn S.H."/>
            <person name="Alvarado I.A."/>
            <person name="Hartigan K.A."/>
            <person name="Shaffer C.D."/>
            <person name="Weston-Hafer K.A."/>
            <person name="Russell D.A."/>
            <person name="Pope W.H."/>
            <person name="Jacobs-Sera D."/>
            <person name="Hendrix R.W."/>
            <person name="Hatfull G.F."/>
        </authorList>
    </citation>
    <scope>NUCLEOTIDE SEQUENCE [LARGE SCALE GENOMIC DNA]</scope>
</reference>
<evidence type="ECO:0000313" key="3">
    <source>
        <dbReference type="Proteomes" id="UP000241007"/>
    </source>
</evidence>
<dbReference type="Proteomes" id="UP000241007">
    <property type="component" value="Segment"/>
</dbReference>
<dbReference type="EMBL" id="MG515223">
    <property type="protein sequence ID" value="ATW62520.1"/>
    <property type="molecule type" value="Genomic_DNA"/>
</dbReference>
<evidence type="ECO:0000313" key="2">
    <source>
        <dbReference type="EMBL" id="ATW62520.1"/>
    </source>
</evidence>
<evidence type="ECO:0000256" key="1">
    <source>
        <dbReference type="SAM" id="MobiDB-lite"/>
    </source>
</evidence>
<protein>
    <submittedName>
        <fullName evidence="2">Uncharacterized protein</fullName>
    </submittedName>
</protein>
<organism evidence="2 3">
    <name type="scientific">Streptomyces phage WRightOn</name>
    <dbReference type="NCBI Taxonomy" id="2053723"/>
    <lineage>
        <taxon>Viruses</taxon>
        <taxon>Duplodnaviria</taxon>
        <taxon>Heunggongvirae</taxon>
        <taxon>Uroviricota</taxon>
        <taxon>Caudoviricetes</taxon>
        <taxon>Beephvirinae</taxon>
        <taxon>Manuelvirus</taxon>
        <taxon>Manuelvirus wrighton</taxon>
    </lineage>
</organism>
<sequence length="123" mass="13485">MKKIEFNEAFMGAGEPLKGSRIPGFGAGNRTPETSRVHRSRAMGKVPAKSVRKGLARSCVSVKWLNDRMAEVRVKGTLHILGHIRVSKGASGKAYSYKLVSEQRSHNGFASQKAAVDRMLEKC</sequence>
<name>A0A2H4PI94_9CAUD</name>
<gene>
    <name evidence="2" type="ORF">SEA_WRIGHTON_87</name>
</gene>
<proteinExistence type="predicted"/>
<accession>A0A2H4PI94</accession>